<dbReference type="PRINTS" id="PR00320">
    <property type="entry name" value="GPROTEINBRPT"/>
</dbReference>
<evidence type="ECO:0000256" key="5">
    <source>
        <dbReference type="SAM" id="Phobius"/>
    </source>
</evidence>
<feature type="compositionally biased region" description="Polar residues" evidence="4">
    <location>
        <begin position="908"/>
        <end position="918"/>
    </location>
</feature>
<gene>
    <name evidence="7" type="ORF">SAMN05421811_104211</name>
</gene>
<sequence>MDRQGAQPPEPGRDVLTPQQVAAAQEGARTWVRRVARAGGRAFTWGTPRALLAALCASALTPLLVAGPGTAVLVAGIGVVGSVGANVLSDLISAALAAARDRSRGDGAESSADMERELAARLEEALQAGDARADALAEALVAALTAVDAAQAAIGEALVGGQERLLEELVVGFAELGRQNAALEPMLGRLDAAAGQIQQTLYRQDAERRLDRAHYQQQTALLLVMRDQLGRQIRDLGRRLGGVAGAEGGTRWSGGCPYQGLAPFGPAQAELFYGRGQAVARLVAMVTACGHGLVVVTGASGVGKSSLLHAGLLPALAADADWPQLTLTPGARPLQELAVQLAVRCGADPDAVLEELRRDPGRGEARARQVLSAEGVRRRQAGSDEPPRRLVIVVDQFEELFTLATEAPAEEAEAFVAALEAIAVATGPVIVATRGDFVDRCAAYPQLARALEERVFVLGPMSDAELQRAITGPAAAAGLTVEEGLAEQVVRELAGHLRAPAGSSYGGTTVGALPLLSMAMVRTWENRQDGRLTRHGYDRSGGVASAVNAAAEDVYHALDAGQQAIARRALLSLALIGADGQATRRRVTLDELTTSCAPGRPERVEQVVAAFTEARLMVAGSSPAPVPGARTVELAHDVLMTAWPRLSTWLAEDQADRVLHGEIVHDAAEWNDAGRDPSFLYRGIRLETGLAMAARWRSDTDRYPGLSGPAEDFLHAGARAASRSRRRWQGVFVLLSGLLVIAIVTAISAVRLGQEAEQQRDMALRRSADILSRQLAADSEKLSNDPPASARLAATAWTISPTSEARASMATVLGRPGRALLADPSGSVFSVAFSLDGSRLGSAGRDGTLRLWDAATGRQLGAPLGRDERGVRSVAFSRDGSRLASAGGDGTVRLWDTAAREQLGTPLTGHNGTATSVAFSPDGSRLASAGTDRTVRLWDTATREQLGTPLIGHNGTVTSVAFSRDGSRLASAGEDGTVRLWDTATREQLGAPLGRNERGVLSVAFSPDGSRLASAGGDGTVRLWDTATREQLGTPLAGHNTTVFSVAFSRDGSRLASAGGDGTVRLWDTASREQLGAPLTGHNGGATSVAFGPDGSRLASAGGDGTIRLWDTVTGRQLGPPLTGHDTTVFSVAFSRDGSRLASTGQDAAIRLWDTATREQLGTPLRGHEQGAVYSVAFHPDGSRLASAGSDGTLRLWDTATGQELGTPLTGNNDWVHAVAFSPDGSRLASAGNDGTVRLWDTTTREQLGTPLRGHEMEVYSVAFSRDGSRLASGGDDGTVRLWDTATHKQLGTSLTGHAEGVRSVAFSRDGSRLASGGDDGTVRLWDTATHKQLGTSLTGHAEGVRSVAFSPDGSRLASGGNDATVRLWGVGMPRDLHSAVCALAGRSLTPQEWQQYTRDEPYKRSCP</sequence>
<feature type="repeat" description="WD" evidence="3">
    <location>
        <begin position="1338"/>
        <end position="1379"/>
    </location>
</feature>
<dbReference type="SUPFAM" id="SSF52540">
    <property type="entry name" value="P-loop containing nucleoside triphosphate hydrolases"/>
    <property type="match status" value="1"/>
</dbReference>
<dbReference type="InterPro" id="IPR049052">
    <property type="entry name" value="nSTAND1"/>
</dbReference>
<feature type="repeat" description="WD" evidence="3">
    <location>
        <begin position="1209"/>
        <end position="1250"/>
    </location>
</feature>
<dbReference type="InterPro" id="IPR019775">
    <property type="entry name" value="WD40_repeat_CS"/>
</dbReference>
<dbReference type="CDD" id="cd00200">
    <property type="entry name" value="WD40"/>
    <property type="match status" value="3"/>
</dbReference>
<dbReference type="Gene3D" id="2.130.10.10">
    <property type="entry name" value="YVTN repeat-like/Quinoprotein amine dehydrogenase"/>
    <property type="match status" value="6"/>
</dbReference>
<evidence type="ECO:0000256" key="2">
    <source>
        <dbReference type="ARBA" id="ARBA00022737"/>
    </source>
</evidence>
<feature type="domain" description="Novel STAND NTPase 1" evidence="6">
    <location>
        <begin position="257"/>
        <end position="677"/>
    </location>
</feature>
<dbReference type="InterPro" id="IPR050349">
    <property type="entry name" value="WD_LIS1/nudF_dynein_reg"/>
</dbReference>
<feature type="repeat" description="WD" evidence="3">
    <location>
        <begin position="1036"/>
        <end position="1077"/>
    </location>
</feature>
<feature type="repeat" description="WD" evidence="3">
    <location>
        <begin position="993"/>
        <end position="1034"/>
    </location>
</feature>
<feature type="repeat" description="WD" evidence="3">
    <location>
        <begin position="1252"/>
        <end position="1293"/>
    </location>
</feature>
<feature type="repeat" description="WD" evidence="3">
    <location>
        <begin position="950"/>
        <end position="991"/>
    </location>
</feature>
<feature type="repeat" description="WD" evidence="3">
    <location>
        <begin position="1295"/>
        <end position="1336"/>
    </location>
</feature>
<feature type="repeat" description="WD" evidence="3">
    <location>
        <begin position="1122"/>
        <end position="1163"/>
    </location>
</feature>
<dbReference type="InterPro" id="IPR036322">
    <property type="entry name" value="WD40_repeat_dom_sf"/>
</dbReference>
<evidence type="ECO:0000313" key="7">
    <source>
        <dbReference type="EMBL" id="SET80736.1"/>
    </source>
</evidence>
<protein>
    <submittedName>
        <fullName evidence="7">WD40 repeat</fullName>
    </submittedName>
</protein>
<dbReference type="PROSITE" id="PS50294">
    <property type="entry name" value="WD_REPEATS_REGION"/>
    <property type="match status" value="13"/>
</dbReference>
<dbReference type="InterPro" id="IPR015943">
    <property type="entry name" value="WD40/YVTN_repeat-like_dom_sf"/>
</dbReference>
<keyword evidence="5" id="KW-0472">Membrane</keyword>
<evidence type="ECO:0000256" key="3">
    <source>
        <dbReference type="PROSITE-ProRule" id="PRU00221"/>
    </source>
</evidence>
<keyword evidence="1 3" id="KW-0853">WD repeat</keyword>
<feature type="repeat" description="WD" evidence="3">
    <location>
        <begin position="1166"/>
        <end position="1207"/>
    </location>
</feature>
<feature type="repeat" description="WD" evidence="3">
    <location>
        <begin position="1079"/>
        <end position="1120"/>
    </location>
</feature>
<feature type="transmembrane region" description="Helical" evidence="5">
    <location>
        <begin position="731"/>
        <end position="750"/>
    </location>
</feature>
<evidence type="ECO:0000256" key="1">
    <source>
        <dbReference type="ARBA" id="ARBA00022574"/>
    </source>
</evidence>
<dbReference type="SUPFAM" id="SSF50998">
    <property type="entry name" value="Quinoprotein alcohol dehydrogenase-like"/>
    <property type="match status" value="1"/>
</dbReference>
<proteinExistence type="predicted"/>
<reference evidence="7 8" key="1">
    <citation type="submission" date="2016-10" db="EMBL/GenBank/DDBJ databases">
        <authorList>
            <person name="de Groot N.N."/>
        </authorList>
    </citation>
    <scope>NUCLEOTIDE SEQUENCE [LARGE SCALE GENOMIC DNA]</scope>
    <source>
        <strain evidence="7 8">CGMCC 4.5598</strain>
    </source>
</reference>
<dbReference type="EMBL" id="FOHX01000004">
    <property type="protein sequence ID" value="SET80736.1"/>
    <property type="molecule type" value="Genomic_DNA"/>
</dbReference>
<dbReference type="PROSITE" id="PS50082">
    <property type="entry name" value="WD_REPEATS_2"/>
    <property type="match status" value="13"/>
</dbReference>
<evidence type="ECO:0000259" key="6">
    <source>
        <dbReference type="Pfam" id="PF20703"/>
    </source>
</evidence>
<dbReference type="InterPro" id="IPR011047">
    <property type="entry name" value="Quinoprotein_ADH-like_sf"/>
</dbReference>
<keyword evidence="5" id="KW-0812">Transmembrane</keyword>
<dbReference type="Pfam" id="PF20703">
    <property type="entry name" value="nSTAND1"/>
    <property type="match status" value="1"/>
</dbReference>
<dbReference type="OrthoDB" id="414967at2"/>
<feature type="repeat" description="WD" evidence="3">
    <location>
        <begin position="821"/>
        <end position="862"/>
    </location>
</feature>
<dbReference type="SMART" id="SM00320">
    <property type="entry name" value="WD40"/>
    <property type="match status" value="13"/>
</dbReference>
<dbReference type="InterPro" id="IPR020472">
    <property type="entry name" value="WD40_PAC1"/>
</dbReference>
<keyword evidence="2" id="KW-0677">Repeat</keyword>
<feature type="region of interest" description="Disordered" evidence="4">
    <location>
        <begin position="904"/>
        <end position="925"/>
    </location>
</feature>
<dbReference type="InterPro" id="IPR027417">
    <property type="entry name" value="P-loop_NTPase"/>
</dbReference>
<dbReference type="PROSITE" id="PS00678">
    <property type="entry name" value="WD_REPEATS_1"/>
    <property type="match status" value="3"/>
</dbReference>
<name>A0A1I0HCP4_9ACTN</name>
<dbReference type="Pfam" id="PF00400">
    <property type="entry name" value="WD40"/>
    <property type="match status" value="13"/>
</dbReference>
<accession>A0A1I0HCP4</accession>
<dbReference type="SUPFAM" id="SSF50978">
    <property type="entry name" value="WD40 repeat-like"/>
    <property type="match status" value="1"/>
</dbReference>
<dbReference type="PANTHER" id="PTHR44129">
    <property type="entry name" value="WD REPEAT-CONTAINING PROTEIN POP1"/>
    <property type="match status" value="1"/>
</dbReference>
<organism evidence="7 8">
    <name type="scientific">Nonomuraea wenchangensis</name>
    <dbReference type="NCBI Taxonomy" id="568860"/>
    <lineage>
        <taxon>Bacteria</taxon>
        <taxon>Bacillati</taxon>
        <taxon>Actinomycetota</taxon>
        <taxon>Actinomycetes</taxon>
        <taxon>Streptosporangiales</taxon>
        <taxon>Streptosporangiaceae</taxon>
        <taxon>Nonomuraea</taxon>
    </lineage>
</organism>
<feature type="repeat" description="WD" evidence="3">
    <location>
        <begin position="864"/>
        <end position="905"/>
    </location>
</feature>
<dbReference type="InterPro" id="IPR001680">
    <property type="entry name" value="WD40_rpt"/>
</dbReference>
<evidence type="ECO:0000313" key="8">
    <source>
        <dbReference type="Proteomes" id="UP000199361"/>
    </source>
</evidence>
<dbReference type="Proteomes" id="UP000199361">
    <property type="component" value="Unassembled WGS sequence"/>
</dbReference>
<evidence type="ECO:0000256" key="4">
    <source>
        <dbReference type="SAM" id="MobiDB-lite"/>
    </source>
</evidence>
<dbReference type="RefSeq" id="WP_091081166.1">
    <property type="nucleotide sequence ID" value="NZ_FOHX01000004.1"/>
</dbReference>
<keyword evidence="8" id="KW-1185">Reference proteome</keyword>
<dbReference type="STRING" id="568860.SAMN05421811_104211"/>
<keyword evidence="5" id="KW-1133">Transmembrane helix</keyword>
<feature type="repeat" description="WD" evidence="3">
    <location>
        <begin position="907"/>
        <end position="948"/>
    </location>
</feature>